<keyword evidence="5" id="KW-1185">Reference proteome</keyword>
<feature type="transmembrane region" description="Helical" evidence="2">
    <location>
        <begin position="52"/>
        <end position="77"/>
    </location>
</feature>
<evidence type="ECO:0000256" key="2">
    <source>
        <dbReference type="SAM" id="Phobius"/>
    </source>
</evidence>
<dbReference type="EMBL" id="MU251941">
    <property type="protein sequence ID" value="KAG9228438.1"/>
    <property type="molecule type" value="Genomic_DNA"/>
</dbReference>
<feature type="region of interest" description="Disordered" evidence="1">
    <location>
        <begin position="347"/>
        <end position="381"/>
    </location>
</feature>
<evidence type="ECO:0000259" key="3">
    <source>
        <dbReference type="Pfam" id="PF20684"/>
    </source>
</evidence>
<dbReference type="PANTHER" id="PTHR38794:SF3">
    <property type="entry name" value="INTEGRAL MEMBRANE PROTEIN"/>
    <property type="match status" value="1"/>
</dbReference>
<dbReference type="InterPro" id="IPR049326">
    <property type="entry name" value="Rhodopsin_dom_fungi"/>
</dbReference>
<accession>A0A9P7Y8L0</accession>
<name>A0A9P7Y8L0_9HELO</name>
<feature type="compositionally biased region" description="Basic and acidic residues" evidence="1">
    <location>
        <begin position="347"/>
        <end position="361"/>
    </location>
</feature>
<proteinExistence type="predicted"/>
<dbReference type="OrthoDB" id="3918601at2759"/>
<gene>
    <name evidence="4" type="ORF">BJ875DRAFT_500727</name>
</gene>
<feature type="transmembrane region" description="Helical" evidence="2">
    <location>
        <begin position="18"/>
        <end position="40"/>
    </location>
</feature>
<feature type="transmembrane region" description="Helical" evidence="2">
    <location>
        <begin position="129"/>
        <end position="151"/>
    </location>
</feature>
<evidence type="ECO:0000256" key="1">
    <source>
        <dbReference type="SAM" id="MobiDB-lite"/>
    </source>
</evidence>
<organism evidence="4 5">
    <name type="scientific">Amylocarpus encephaloides</name>
    <dbReference type="NCBI Taxonomy" id="45428"/>
    <lineage>
        <taxon>Eukaryota</taxon>
        <taxon>Fungi</taxon>
        <taxon>Dikarya</taxon>
        <taxon>Ascomycota</taxon>
        <taxon>Pezizomycotina</taxon>
        <taxon>Leotiomycetes</taxon>
        <taxon>Helotiales</taxon>
        <taxon>Helotiales incertae sedis</taxon>
        <taxon>Amylocarpus</taxon>
    </lineage>
</organism>
<feature type="transmembrane region" description="Helical" evidence="2">
    <location>
        <begin position="171"/>
        <end position="195"/>
    </location>
</feature>
<keyword evidence="2" id="KW-1133">Transmembrane helix</keyword>
<keyword evidence="2" id="KW-0472">Membrane</keyword>
<sequence length="381" mass="42102">MLTSRDQVRITDNNLGPVVNICAVVLVVPTVLAVGGRIFTKTAVLRKYSWDDYIIFAAFVMSLGQTAAVLAAAANGLGQHWDVLDDSTKIRFQKSTYASSILLVVTLVLTKLSIISFIQSLAPSRRTLVFGYCFGGVLLLWGLSSLSATLFRCAPPDVWRQSGRRCVESRAFWTAFDALNITTDLVLVVWPVIIISQIQTGLWRRMVVIFCFASRLLVIGAIAAEISFLQQSASSSDISFKSWQRAICSQLMLCLSISTACIPYLRPFLDSLESGLLKNDDLRRRGVASAYYSTKPAKSTAERNFFSLRSTKRSSASDKTVQDTRIANFSEEMPLRPFPYPISRTKVHAEPGHFSDDEKSTNTRITLSTSWSVGQASSSMS</sequence>
<feature type="transmembrane region" description="Helical" evidence="2">
    <location>
        <begin position="97"/>
        <end position="117"/>
    </location>
</feature>
<keyword evidence="2" id="KW-0812">Transmembrane</keyword>
<reference evidence="4" key="1">
    <citation type="journal article" date="2021" name="IMA Fungus">
        <title>Genomic characterization of three marine fungi, including Emericellopsis atlantica sp. nov. with signatures of a generalist lifestyle and marine biomass degradation.</title>
        <authorList>
            <person name="Hagestad O.C."/>
            <person name="Hou L."/>
            <person name="Andersen J.H."/>
            <person name="Hansen E.H."/>
            <person name="Altermark B."/>
            <person name="Li C."/>
            <person name="Kuhnert E."/>
            <person name="Cox R.J."/>
            <person name="Crous P.W."/>
            <person name="Spatafora J.W."/>
            <person name="Lail K."/>
            <person name="Amirebrahimi M."/>
            <person name="Lipzen A."/>
            <person name="Pangilinan J."/>
            <person name="Andreopoulos W."/>
            <person name="Hayes R.D."/>
            <person name="Ng V."/>
            <person name="Grigoriev I.V."/>
            <person name="Jackson S.A."/>
            <person name="Sutton T.D.S."/>
            <person name="Dobson A.D.W."/>
            <person name="Rama T."/>
        </authorList>
    </citation>
    <scope>NUCLEOTIDE SEQUENCE</scope>
    <source>
        <strain evidence="4">TRa018bII</strain>
    </source>
</reference>
<dbReference type="Proteomes" id="UP000824998">
    <property type="component" value="Unassembled WGS sequence"/>
</dbReference>
<dbReference type="Pfam" id="PF20684">
    <property type="entry name" value="Fung_rhodopsin"/>
    <property type="match status" value="1"/>
</dbReference>
<evidence type="ECO:0000313" key="4">
    <source>
        <dbReference type="EMBL" id="KAG9228438.1"/>
    </source>
</evidence>
<dbReference type="PANTHER" id="PTHR38794">
    <property type="entry name" value="INTEGRAL MEMBRANE PROTEIN"/>
    <property type="match status" value="1"/>
</dbReference>
<comment type="caution">
    <text evidence="4">The sequence shown here is derived from an EMBL/GenBank/DDBJ whole genome shotgun (WGS) entry which is preliminary data.</text>
</comment>
<feature type="domain" description="Rhodopsin" evidence="3">
    <location>
        <begin position="37"/>
        <end position="269"/>
    </location>
</feature>
<protein>
    <recommendedName>
        <fullName evidence="3">Rhodopsin domain-containing protein</fullName>
    </recommendedName>
</protein>
<evidence type="ECO:0000313" key="5">
    <source>
        <dbReference type="Proteomes" id="UP000824998"/>
    </source>
</evidence>
<feature type="transmembrane region" description="Helical" evidence="2">
    <location>
        <begin position="207"/>
        <end position="230"/>
    </location>
</feature>
<feature type="compositionally biased region" description="Polar residues" evidence="1">
    <location>
        <begin position="362"/>
        <end position="381"/>
    </location>
</feature>
<dbReference type="AlphaFoldDB" id="A0A9P7Y8L0"/>